<dbReference type="AlphaFoldDB" id="A0A7D4QPE0"/>
<reference evidence="2 3" key="1">
    <citation type="submission" date="2020-05" db="EMBL/GenBank/DDBJ databases">
        <title>Mucilaginibacter mali sp. nov.</title>
        <authorList>
            <person name="Kim H.S."/>
            <person name="Lee K.C."/>
            <person name="Suh M.K."/>
            <person name="Kim J.-S."/>
            <person name="Han K.-I."/>
            <person name="Eom M.K."/>
            <person name="Shin Y.K."/>
            <person name="Lee J.-S."/>
        </authorList>
    </citation>
    <scope>NUCLEOTIDE SEQUENCE [LARGE SCALE GENOMIC DNA]</scope>
    <source>
        <strain evidence="2 3">G2-14</strain>
    </source>
</reference>
<feature type="domain" description="DUF7710" evidence="1">
    <location>
        <begin position="4"/>
        <end position="88"/>
    </location>
</feature>
<evidence type="ECO:0000259" key="1">
    <source>
        <dbReference type="Pfam" id="PF24819"/>
    </source>
</evidence>
<dbReference type="Proteomes" id="UP000505355">
    <property type="component" value="Chromosome"/>
</dbReference>
<sequence length="89" mass="10352">MNNVWVFHGAGAQFASGVFTTVEKAEEWISKHKLTGLLTNYILDTSAYDWAIAHEYFEVKKENQSTPEFIQRFANANNQHFHYQNGERQ</sequence>
<dbReference type="EMBL" id="CP054139">
    <property type="protein sequence ID" value="QKJ33250.1"/>
    <property type="molecule type" value="Genomic_DNA"/>
</dbReference>
<keyword evidence="3" id="KW-1185">Reference proteome</keyword>
<dbReference type="Pfam" id="PF24819">
    <property type="entry name" value="DUF7710"/>
    <property type="match status" value="1"/>
</dbReference>
<gene>
    <name evidence="2" type="ORF">HQ865_22915</name>
</gene>
<proteinExistence type="predicted"/>
<name>A0A7D4QPE0_9SPHI</name>
<dbReference type="KEGG" id="mmab:HQ865_22915"/>
<accession>A0A7D4QPE0</accession>
<evidence type="ECO:0000313" key="2">
    <source>
        <dbReference type="EMBL" id="QKJ33250.1"/>
    </source>
</evidence>
<organism evidence="2 3">
    <name type="scientific">Mucilaginibacter mali</name>
    <dbReference type="NCBI Taxonomy" id="2740462"/>
    <lineage>
        <taxon>Bacteria</taxon>
        <taxon>Pseudomonadati</taxon>
        <taxon>Bacteroidota</taxon>
        <taxon>Sphingobacteriia</taxon>
        <taxon>Sphingobacteriales</taxon>
        <taxon>Sphingobacteriaceae</taxon>
        <taxon>Mucilaginibacter</taxon>
    </lineage>
</organism>
<dbReference type="InterPro" id="IPR056127">
    <property type="entry name" value="DUF7710"/>
</dbReference>
<evidence type="ECO:0000313" key="3">
    <source>
        <dbReference type="Proteomes" id="UP000505355"/>
    </source>
</evidence>
<protein>
    <recommendedName>
        <fullName evidence="1">DUF7710 domain-containing protein</fullName>
    </recommendedName>
</protein>